<dbReference type="WBParaSite" id="ES5_v2.g6178.t1">
    <property type="protein sequence ID" value="ES5_v2.g6178.t1"/>
    <property type="gene ID" value="ES5_v2.g6178"/>
</dbReference>
<evidence type="ECO:0000313" key="1">
    <source>
        <dbReference type="Proteomes" id="UP000887579"/>
    </source>
</evidence>
<evidence type="ECO:0000313" key="2">
    <source>
        <dbReference type="WBParaSite" id="ES5_v2.g6178.t1"/>
    </source>
</evidence>
<sequence length="68" mass="7352">MTFSTLRFTNEIGSEAAAATGIQIQLLSAIIGGDEPPVFTVDHPSLFAIVDNHHHNILFMGTLNNETD</sequence>
<name>A0AC34GP94_9BILA</name>
<protein>
    <submittedName>
        <fullName evidence="2">Serpin domain-containing protein</fullName>
    </submittedName>
</protein>
<accession>A0AC34GP94</accession>
<proteinExistence type="predicted"/>
<organism evidence="1 2">
    <name type="scientific">Panagrolaimus sp. ES5</name>
    <dbReference type="NCBI Taxonomy" id="591445"/>
    <lineage>
        <taxon>Eukaryota</taxon>
        <taxon>Metazoa</taxon>
        <taxon>Ecdysozoa</taxon>
        <taxon>Nematoda</taxon>
        <taxon>Chromadorea</taxon>
        <taxon>Rhabditida</taxon>
        <taxon>Tylenchina</taxon>
        <taxon>Panagrolaimomorpha</taxon>
        <taxon>Panagrolaimoidea</taxon>
        <taxon>Panagrolaimidae</taxon>
        <taxon>Panagrolaimus</taxon>
    </lineage>
</organism>
<dbReference type="Proteomes" id="UP000887579">
    <property type="component" value="Unplaced"/>
</dbReference>
<reference evidence="2" key="1">
    <citation type="submission" date="2022-11" db="UniProtKB">
        <authorList>
            <consortium name="WormBaseParasite"/>
        </authorList>
    </citation>
    <scope>IDENTIFICATION</scope>
</reference>